<evidence type="ECO:0000313" key="1">
    <source>
        <dbReference type="EMBL" id="KAK4236883.1"/>
    </source>
</evidence>
<keyword evidence="2" id="KW-1185">Reference proteome</keyword>
<dbReference type="EMBL" id="MU860167">
    <property type="protein sequence ID" value="KAK4236883.1"/>
    <property type="molecule type" value="Genomic_DNA"/>
</dbReference>
<comment type="caution">
    <text evidence="1">The sequence shown here is derived from an EMBL/GenBank/DDBJ whole genome shotgun (WGS) entry which is preliminary data.</text>
</comment>
<proteinExistence type="predicted"/>
<sequence>MSSTIPIPVANLVASLGANPEVAKEIQNLLLPDYDVVHMCIDSTTASTELPALCSGNTDTAPASGLGSNAGKPAAERKVPKAVIFGGGVTDEQAQAVSQAVSAVAPQIKTVRVTREDIMAAGATGPNPEVIVKVLREKLGALVERGEL</sequence>
<evidence type="ECO:0000313" key="2">
    <source>
        <dbReference type="Proteomes" id="UP001303760"/>
    </source>
</evidence>
<protein>
    <submittedName>
        <fullName evidence="1">Uncharacterized protein</fullName>
    </submittedName>
</protein>
<name>A0AAN7HB07_9PEZI</name>
<reference evidence="1" key="2">
    <citation type="submission" date="2023-05" db="EMBL/GenBank/DDBJ databases">
        <authorList>
            <consortium name="Lawrence Berkeley National Laboratory"/>
            <person name="Steindorff A."/>
            <person name="Hensen N."/>
            <person name="Bonometti L."/>
            <person name="Westerberg I."/>
            <person name="Brannstrom I.O."/>
            <person name="Guillou S."/>
            <person name="Cros-Aarteil S."/>
            <person name="Calhoun S."/>
            <person name="Haridas S."/>
            <person name="Kuo A."/>
            <person name="Mondo S."/>
            <person name="Pangilinan J."/>
            <person name="Riley R."/>
            <person name="Labutti K."/>
            <person name="Andreopoulos B."/>
            <person name="Lipzen A."/>
            <person name="Chen C."/>
            <person name="Yanf M."/>
            <person name="Daum C."/>
            <person name="Ng V."/>
            <person name="Clum A."/>
            <person name="Ohm R."/>
            <person name="Martin F."/>
            <person name="Silar P."/>
            <person name="Natvig D."/>
            <person name="Lalanne C."/>
            <person name="Gautier V."/>
            <person name="Ament-Velasquez S.L."/>
            <person name="Kruys A."/>
            <person name="Hutchinson M.I."/>
            <person name="Powell A.J."/>
            <person name="Barry K."/>
            <person name="Miller A.N."/>
            <person name="Grigoriev I.V."/>
            <person name="Debuchy R."/>
            <person name="Gladieux P."/>
            <person name="Thoren M.H."/>
            <person name="Johannesson H."/>
        </authorList>
    </citation>
    <scope>NUCLEOTIDE SEQUENCE</scope>
    <source>
        <strain evidence="1">CBS 532.94</strain>
    </source>
</reference>
<organism evidence="1 2">
    <name type="scientific">Achaetomium macrosporum</name>
    <dbReference type="NCBI Taxonomy" id="79813"/>
    <lineage>
        <taxon>Eukaryota</taxon>
        <taxon>Fungi</taxon>
        <taxon>Dikarya</taxon>
        <taxon>Ascomycota</taxon>
        <taxon>Pezizomycotina</taxon>
        <taxon>Sordariomycetes</taxon>
        <taxon>Sordariomycetidae</taxon>
        <taxon>Sordariales</taxon>
        <taxon>Chaetomiaceae</taxon>
        <taxon>Achaetomium</taxon>
    </lineage>
</organism>
<reference evidence="1" key="1">
    <citation type="journal article" date="2023" name="Mol. Phylogenet. Evol.">
        <title>Genome-scale phylogeny and comparative genomics of the fungal order Sordariales.</title>
        <authorList>
            <person name="Hensen N."/>
            <person name="Bonometti L."/>
            <person name="Westerberg I."/>
            <person name="Brannstrom I.O."/>
            <person name="Guillou S."/>
            <person name="Cros-Aarteil S."/>
            <person name="Calhoun S."/>
            <person name="Haridas S."/>
            <person name="Kuo A."/>
            <person name="Mondo S."/>
            <person name="Pangilinan J."/>
            <person name="Riley R."/>
            <person name="LaButti K."/>
            <person name="Andreopoulos B."/>
            <person name="Lipzen A."/>
            <person name="Chen C."/>
            <person name="Yan M."/>
            <person name="Daum C."/>
            <person name="Ng V."/>
            <person name="Clum A."/>
            <person name="Steindorff A."/>
            <person name="Ohm R.A."/>
            <person name="Martin F."/>
            <person name="Silar P."/>
            <person name="Natvig D.O."/>
            <person name="Lalanne C."/>
            <person name="Gautier V."/>
            <person name="Ament-Velasquez S.L."/>
            <person name="Kruys A."/>
            <person name="Hutchinson M.I."/>
            <person name="Powell A.J."/>
            <person name="Barry K."/>
            <person name="Miller A.N."/>
            <person name="Grigoriev I.V."/>
            <person name="Debuchy R."/>
            <person name="Gladieux P."/>
            <person name="Hiltunen Thoren M."/>
            <person name="Johannesson H."/>
        </authorList>
    </citation>
    <scope>NUCLEOTIDE SEQUENCE</scope>
    <source>
        <strain evidence="1">CBS 532.94</strain>
    </source>
</reference>
<gene>
    <name evidence="1" type="ORF">C8A03DRAFT_35194</name>
</gene>
<dbReference type="Proteomes" id="UP001303760">
    <property type="component" value="Unassembled WGS sequence"/>
</dbReference>
<dbReference type="AlphaFoldDB" id="A0AAN7HB07"/>
<accession>A0AAN7HB07</accession>